<protein>
    <submittedName>
        <fullName evidence="4">Wd repeat-containing protein</fullName>
    </submittedName>
</protein>
<dbReference type="PROSITE" id="PS50082">
    <property type="entry name" value="WD_REPEATS_2"/>
    <property type="match status" value="6"/>
</dbReference>
<organism evidence="4 5">
    <name type="scientific">Anaeramoeba flamelloides</name>
    <dbReference type="NCBI Taxonomy" id="1746091"/>
    <lineage>
        <taxon>Eukaryota</taxon>
        <taxon>Metamonada</taxon>
        <taxon>Anaeramoebidae</taxon>
        <taxon>Anaeramoeba</taxon>
    </lineage>
</organism>
<feature type="repeat" description="WD" evidence="3">
    <location>
        <begin position="531"/>
        <end position="569"/>
    </location>
</feature>
<dbReference type="InterPro" id="IPR001680">
    <property type="entry name" value="WD40_rpt"/>
</dbReference>
<dbReference type="InterPro" id="IPR011047">
    <property type="entry name" value="Quinoprotein_ADH-like_sf"/>
</dbReference>
<accession>A0AAV7Y8Z6</accession>
<dbReference type="SUPFAM" id="SSF50978">
    <property type="entry name" value="WD40 repeat-like"/>
    <property type="match status" value="1"/>
</dbReference>
<dbReference type="EMBL" id="JANTQA010000070">
    <property type="protein sequence ID" value="KAJ3425006.1"/>
    <property type="molecule type" value="Genomic_DNA"/>
</dbReference>
<dbReference type="GO" id="GO:0030864">
    <property type="term" value="C:cortical actin cytoskeleton"/>
    <property type="evidence" value="ECO:0007669"/>
    <property type="project" value="TreeGrafter"/>
</dbReference>
<evidence type="ECO:0000256" key="1">
    <source>
        <dbReference type="ARBA" id="ARBA00022574"/>
    </source>
</evidence>
<gene>
    <name evidence="4" type="ORF">M0812_27436</name>
</gene>
<dbReference type="FunFam" id="2.130.10.10:FF:000102">
    <property type="entry name" value="Actin-interacting protein 1"/>
    <property type="match status" value="1"/>
</dbReference>
<reference evidence="4" key="1">
    <citation type="submission" date="2022-08" db="EMBL/GenBank/DDBJ databases">
        <title>Novel sulphate-reducing endosymbionts in the free-living metamonad Anaeramoeba.</title>
        <authorList>
            <person name="Jerlstrom-Hultqvist J."/>
            <person name="Cepicka I."/>
            <person name="Gallot-Lavallee L."/>
            <person name="Salas-Leiva D."/>
            <person name="Curtis B.A."/>
            <person name="Zahonova K."/>
            <person name="Pipaliya S."/>
            <person name="Dacks J."/>
            <person name="Roger A.J."/>
        </authorList>
    </citation>
    <scope>NUCLEOTIDE SEQUENCE</scope>
    <source>
        <strain evidence="4">Busselton2</strain>
    </source>
</reference>
<dbReference type="GO" id="GO:0051015">
    <property type="term" value="F:actin filament binding"/>
    <property type="evidence" value="ECO:0007669"/>
    <property type="project" value="TreeGrafter"/>
</dbReference>
<dbReference type="SUPFAM" id="SSF50998">
    <property type="entry name" value="Quinoprotein alcohol dehydrogenase-like"/>
    <property type="match status" value="1"/>
</dbReference>
<keyword evidence="2" id="KW-0677">Repeat</keyword>
<name>A0AAV7Y8Z6_9EUKA</name>
<dbReference type="SMART" id="SM00320">
    <property type="entry name" value="WD40"/>
    <property type="match status" value="10"/>
</dbReference>
<dbReference type="Proteomes" id="UP001146793">
    <property type="component" value="Unassembled WGS sequence"/>
</dbReference>
<evidence type="ECO:0000256" key="3">
    <source>
        <dbReference type="PROSITE-ProRule" id="PRU00221"/>
    </source>
</evidence>
<dbReference type="InterPro" id="IPR019775">
    <property type="entry name" value="WD40_repeat_CS"/>
</dbReference>
<feature type="repeat" description="WD" evidence="3">
    <location>
        <begin position="186"/>
        <end position="227"/>
    </location>
</feature>
<dbReference type="CDD" id="cd00200">
    <property type="entry name" value="WD40"/>
    <property type="match status" value="1"/>
</dbReference>
<dbReference type="Gene3D" id="2.130.10.10">
    <property type="entry name" value="YVTN repeat-like/Quinoprotein amine dehydrogenase"/>
    <property type="match status" value="2"/>
</dbReference>
<evidence type="ECO:0000313" key="5">
    <source>
        <dbReference type="Proteomes" id="UP001146793"/>
    </source>
</evidence>
<proteinExistence type="predicted"/>
<feature type="repeat" description="WD" evidence="3">
    <location>
        <begin position="487"/>
        <end position="519"/>
    </location>
</feature>
<evidence type="ECO:0000313" key="4">
    <source>
        <dbReference type="EMBL" id="KAJ3425006.1"/>
    </source>
</evidence>
<dbReference type="InterPro" id="IPR036322">
    <property type="entry name" value="WD40_repeat_dom_sf"/>
</dbReference>
<dbReference type="Pfam" id="PF00400">
    <property type="entry name" value="WD40"/>
    <property type="match status" value="8"/>
</dbReference>
<dbReference type="PANTHER" id="PTHR19856">
    <property type="entry name" value="WD-REPEATCONTAINING PROTEIN WDR1"/>
    <property type="match status" value="1"/>
</dbReference>
<feature type="repeat" description="WD" evidence="3">
    <location>
        <begin position="232"/>
        <end position="273"/>
    </location>
</feature>
<sequence>MSFSKRHFYSSSPRVERGRAIHLKGDPKKGKNFLYCNGSSVFIIDIDNPLICDQYTEHQYNTTVAAYSPSGYYIASGDSAGYVRIWDTINQEHVLKLEIRPISGAIYDIDWTFDSKRIVVGGDGKDVFGCAFLWDTGATVGTIAGHSKPITSVSFKPNRPFKLVTSSEDQQCNFYKGPPFKFTHSLREHEKFINCTRFSPDGKFFMSVGSDRKGFLYNGKEGTLVKEISDNENGHKGGIYSLSWSPDSTQVLTASADKTCKLWDIETSKVVTTFTFSERPTVQHQQLGTLWQGNHMLSVNLGGDISYLDSQNPNTPHRVIKGHMKLSKKLAVDKKSDNFYTGGSTGYIRSWKYDEGSLEGFKGKAHDNTVIGLDVCEEQIYSLSKDNKFLITPTTETEFNGSQTTFDVSPTCLGVSQAQPGLSFIGFLDSTIKTLNQGDVKGTTKIDCIPTCIAVSPNGENVAVGGKDKKIRIMAISNNELETLYVLEGHRGEITDVKFSPNGEMLAVTDSNRYLMIYKGKELLLGEWCFHTARVECVDWNEDNIHLVSGSLDSAIFIWNIEQPKKRIKIKTAHIGGVSDVKWKNSNVVLSTGADATIKSWDIEF</sequence>
<evidence type="ECO:0000256" key="2">
    <source>
        <dbReference type="ARBA" id="ARBA00022737"/>
    </source>
</evidence>
<keyword evidence="1 3" id="KW-0853">WD repeat</keyword>
<dbReference type="PROSITE" id="PS50294">
    <property type="entry name" value="WD_REPEATS_REGION"/>
    <property type="match status" value="4"/>
</dbReference>
<dbReference type="InterPro" id="IPR020472">
    <property type="entry name" value="WD40_PAC1"/>
</dbReference>
<dbReference type="InterPro" id="IPR015943">
    <property type="entry name" value="WD40/YVTN_repeat-like_dom_sf"/>
</dbReference>
<dbReference type="FunFam" id="2.130.10.10:FF:000167">
    <property type="entry name" value="Actin-interacting protein 1"/>
    <property type="match status" value="1"/>
</dbReference>
<dbReference type="PRINTS" id="PR00320">
    <property type="entry name" value="GPROTEINBRPT"/>
</dbReference>
<dbReference type="PROSITE" id="PS00678">
    <property type="entry name" value="WD_REPEATS_1"/>
    <property type="match status" value="3"/>
</dbReference>
<comment type="caution">
    <text evidence="4">The sequence shown here is derived from an EMBL/GenBank/DDBJ whole genome shotgun (WGS) entry which is preliminary data.</text>
</comment>
<dbReference type="GO" id="GO:0030042">
    <property type="term" value="P:actin filament depolymerization"/>
    <property type="evidence" value="ECO:0007669"/>
    <property type="project" value="TreeGrafter"/>
</dbReference>
<feature type="repeat" description="WD" evidence="3">
    <location>
        <begin position="55"/>
        <end position="96"/>
    </location>
</feature>
<dbReference type="PANTHER" id="PTHR19856:SF0">
    <property type="entry name" value="WD REPEAT-CONTAINING PROTEIN 1"/>
    <property type="match status" value="1"/>
</dbReference>
<dbReference type="AlphaFoldDB" id="A0AAV7Y8Z6"/>
<feature type="repeat" description="WD" evidence="3">
    <location>
        <begin position="571"/>
        <end position="605"/>
    </location>
</feature>